<evidence type="ECO:0000313" key="3">
    <source>
        <dbReference type="EMBL" id="KAE9600488.1"/>
    </source>
</evidence>
<feature type="coiled-coil region" evidence="1">
    <location>
        <begin position="404"/>
        <end position="592"/>
    </location>
</feature>
<dbReference type="EMBL" id="WOCE01000014">
    <property type="protein sequence ID" value="KAE9600488.1"/>
    <property type="molecule type" value="Genomic_DNA"/>
</dbReference>
<feature type="coiled-coil region" evidence="1">
    <location>
        <begin position="642"/>
        <end position="676"/>
    </location>
</feature>
<dbReference type="AlphaFoldDB" id="A0A6A4PG57"/>
<reference evidence="4" key="1">
    <citation type="journal article" date="2020" name="Nat. Commun.">
        <title>Genome sequence of the cluster root forming white lupin.</title>
        <authorList>
            <person name="Hufnagel B."/>
            <person name="Marques A."/>
            <person name="Soriano A."/>
            <person name="Marques L."/>
            <person name="Divol F."/>
            <person name="Doumas P."/>
            <person name="Sallet E."/>
            <person name="Mancinotti D."/>
            <person name="Carrere S."/>
            <person name="Marande W."/>
            <person name="Arribat S."/>
            <person name="Keller J."/>
            <person name="Huneau C."/>
            <person name="Blein T."/>
            <person name="Aime D."/>
            <person name="Laguerre M."/>
            <person name="Taylor J."/>
            <person name="Schubert V."/>
            <person name="Nelson M."/>
            <person name="Geu-Flores F."/>
            <person name="Crespi M."/>
            <person name="Gallardo-Guerrero K."/>
            <person name="Delaux P.-M."/>
            <person name="Salse J."/>
            <person name="Berges H."/>
            <person name="Guyot R."/>
            <person name="Gouzy J."/>
            <person name="Peret B."/>
        </authorList>
    </citation>
    <scope>NUCLEOTIDE SEQUENCE [LARGE SCALE GENOMIC DNA]</scope>
    <source>
        <strain evidence="4">cv. Amiga</strain>
    </source>
</reference>
<feature type="region of interest" description="Disordered" evidence="2">
    <location>
        <begin position="80"/>
        <end position="104"/>
    </location>
</feature>
<dbReference type="GO" id="GO:0000793">
    <property type="term" value="C:condensed chromosome"/>
    <property type="evidence" value="ECO:0007669"/>
    <property type="project" value="TreeGrafter"/>
</dbReference>
<evidence type="ECO:0000256" key="1">
    <source>
        <dbReference type="SAM" id="Coils"/>
    </source>
</evidence>
<gene>
    <name evidence="3" type="ORF">Lalb_Chr14g0373421</name>
</gene>
<dbReference type="PANTHER" id="PTHR43941:SF5">
    <property type="entry name" value="ELKS_RAB6-INTERACTING_CAST FAMILY PROTEIN"/>
    <property type="match status" value="1"/>
</dbReference>
<evidence type="ECO:0000313" key="4">
    <source>
        <dbReference type="Proteomes" id="UP000447434"/>
    </source>
</evidence>
<protein>
    <recommendedName>
        <fullName evidence="5">MAR-binding filament-like protein 1-1</fullName>
    </recommendedName>
</protein>
<dbReference type="GO" id="GO:0007076">
    <property type="term" value="P:mitotic chromosome condensation"/>
    <property type="evidence" value="ECO:0007669"/>
    <property type="project" value="TreeGrafter"/>
</dbReference>
<dbReference type="OrthoDB" id="10255522at2759"/>
<name>A0A6A4PG57_LUPAL</name>
<organism evidence="3 4">
    <name type="scientific">Lupinus albus</name>
    <name type="common">White lupine</name>
    <name type="synonym">Lupinus termis</name>
    <dbReference type="NCBI Taxonomy" id="3870"/>
    <lineage>
        <taxon>Eukaryota</taxon>
        <taxon>Viridiplantae</taxon>
        <taxon>Streptophyta</taxon>
        <taxon>Embryophyta</taxon>
        <taxon>Tracheophyta</taxon>
        <taxon>Spermatophyta</taxon>
        <taxon>Magnoliopsida</taxon>
        <taxon>eudicotyledons</taxon>
        <taxon>Gunneridae</taxon>
        <taxon>Pentapetalae</taxon>
        <taxon>rosids</taxon>
        <taxon>fabids</taxon>
        <taxon>Fabales</taxon>
        <taxon>Fabaceae</taxon>
        <taxon>Papilionoideae</taxon>
        <taxon>50 kb inversion clade</taxon>
        <taxon>genistoids sensu lato</taxon>
        <taxon>core genistoids</taxon>
        <taxon>Genisteae</taxon>
        <taxon>Lupinus</taxon>
    </lineage>
</organism>
<sequence>MGFVSAGKGGSWFLQSHPVYEFQHTHTNPHFKTNFRPSITSSCLRSHHNQGHGSFCNTKRSFLFVGIAFLPLPPFQPSLATPKESEVKKTPQDNQKVETAPEMDKPSNSFPFLLDGIGIFSSGVVGALYAFSQKEKSAALATIETMGSKLKEKKELIVSLKRNYESKLLNQQEEWANLLGKAREEQQTLTKQLSSANSTIARFGEELKSEISLIEGLKLQIDSLEIELSETGADKKDLENKLKDSVVSIGILQKRIDVLSLDIKDKEDIVQNLNSALDEKELELRNLNSAYEQTKDDLSNVHLQIQGLKDELLKSQEEIKAKDSLVKELNSRVSYLNLENNDSRIKYDVLKKECNDLELTSEKKAALDAKVLMEREEELCELKDQLVLVLNEASRNQAITADLAQEREILMESLENETEKANNLTYELQIIEENLGILRNKSAELEKQLNESNKLQKELELEVSKLSSELTEVRESLQSSLDDAKHGAEMLTTELATAKENLKEVEAEVQSMSNELTAACENRDSLQRELIVIYKKAAATAEDLKKEKELVASLTKDVQTLETQLSEDNEAKRSLEIDLEEATKSLDEMNRNAFILSGELESSNSIISSLENEKLMLYNSLIEQRNACKVAQENMEDAHNLITRIGKERGNLENRGKKLEEELASAKGEILRLRSRIKSSKVSVNNEKVQKDERESKATVNARKSSKKRKANPQQQVL</sequence>
<evidence type="ECO:0008006" key="5">
    <source>
        <dbReference type="Google" id="ProtNLM"/>
    </source>
</evidence>
<keyword evidence="4" id="KW-1185">Reference proteome</keyword>
<dbReference type="GO" id="GO:0000785">
    <property type="term" value="C:chromatin"/>
    <property type="evidence" value="ECO:0007669"/>
    <property type="project" value="TreeGrafter"/>
</dbReference>
<proteinExistence type="predicted"/>
<dbReference type="GO" id="GO:0000796">
    <property type="term" value="C:condensin complex"/>
    <property type="evidence" value="ECO:0007669"/>
    <property type="project" value="TreeGrafter"/>
</dbReference>
<evidence type="ECO:0000256" key="2">
    <source>
        <dbReference type="SAM" id="MobiDB-lite"/>
    </source>
</evidence>
<dbReference type="Proteomes" id="UP000447434">
    <property type="component" value="Chromosome 14"/>
</dbReference>
<keyword evidence="1" id="KW-0175">Coiled coil</keyword>
<feature type="compositionally biased region" description="Basic and acidic residues" evidence="2">
    <location>
        <begin position="688"/>
        <end position="697"/>
    </location>
</feature>
<dbReference type="PANTHER" id="PTHR43941">
    <property type="entry name" value="STRUCTURAL MAINTENANCE OF CHROMOSOMES PROTEIN 2"/>
    <property type="match status" value="1"/>
</dbReference>
<accession>A0A6A4PG57</accession>
<feature type="region of interest" description="Disordered" evidence="2">
    <location>
        <begin position="682"/>
        <end position="718"/>
    </location>
</feature>
<feature type="coiled-coil region" evidence="1">
    <location>
        <begin position="207"/>
        <end position="318"/>
    </location>
</feature>
<comment type="caution">
    <text evidence="3">The sequence shown here is derived from an EMBL/GenBank/DDBJ whole genome shotgun (WGS) entry which is preliminary data.</text>
</comment>
<dbReference type="GO" id="GO:0003682">
    <property type="term" value="F:chromatin binding"/>
    <property type="evidence" value="ECO:0007669"/>
    <property type="project" value="TreeGrafter"/>
</dbReference>